<feature type="transmembrane region" description="Helical" evidence="3">
    <location>
        <begin position="83"/>
        <end position="116"/>
    </location>
</feature>
<evidence type="ECO:0000256" key="1">
    <source>
        <dbReference type="ARBA" id="ARBA00005801"/>
    </source>
</evidence>
<keyword evidence="3" id="KW-0472">Membrane</keyword>
<dbReference type="GO" id="GO:0004190">
    <property type="term" value="F:aspartic-type endopeptidase activity"/>
    <property type="evidence" value="ECO:0007669"/>
    <property type="project" value="InterPro"/>
</dbReference>
<feature type="transmembrane region" description="Helical" evidence="3">
    <location>
        <begin position="122"/>
        <end position="143"/>
    </location>
</feature>
<dbReference type="Gene3D" id="1.20.120.1220">
    <property type="match status" value="1"/>
</dbReference>
<dbReference type="PANTHER" id="PTHR30487:SF0">
    <property type="entry name" value="PREPILIN LEADER PEPTIDASE_N-METHYLTRANSFERASE-RELATED"/>
    <property type="match status" value="1"/>
</dbReference>
<organism evidence="5 6">
    <name type="scientific">Candidatus Blackburnbacteria bacterium RIFCSPHIGHO2_12_FULL_41_13b</name>
    <dbReference type="NCBI Taxonomy" id="1797517"/>
    <lineage>
        <taxon>Bacteria</taxon>
        <taxon>Candidatus Blackburniibacteriota</taxon>
    </lineage>
</organism>
<feature type="transmembrane region" description="Helical" evidence="3">
    <location>
        <begin position="6"/>
        <end position="22"/>
    </location>
</feature>
<evidence type="ECO:0000256" key="2">
    <source>
        <dbReference type="RuleBase" id="RU003793"/>
    </source>
</evidence>
<sequence>MALPYLLVIVMVLIALAVVDIERQILPDSLIYFLGFIFAVYFILFVHNLLFSHLLWGYLSFLFFLTIYLVTKRRGMGFGDVKLSFVLGSFLGFPQFVIWLFGAFTLGAVVGLILLAVRRAKLGLPIPFGPFLLVSFWLTVFYGEKIAGWYLKLL</sequence>
<reference evidence="5 6" key="1">
    <citation type="journal article" date="2016" name="Nat. Commun.">
        <title>Thousands of microbial genomes shed light on interconnected biogeochemical processes in an aquifer system.</title>
        <authorList>
            <person name="Anantharaman K."/>
            <person name="Brown C.T."/>
            <person name="Hug L.A."/>
            <person name="Sharon I."/>
            <person name="Castelle C.J."/>
            <person name="Probst A.J."/>
            <person name="Thomas B.C."/>
            <person name="Singh A."/>
            <person name="Wilkins M.J."/>
            <person name="Karaoz U."/>
            <person name="Brodie E.L."/>
            <person name="Williams K.H."/>
            <person name="Hubbard S.S."/>
            <person name="Banfield J.F."/>
        </authorList>
    </citation>
    <scope>NUCLEOTIDE SEQUENCE [LARGE SCALE GENOMIC DNA]</scope>
</reference>
<gene>
    <name evidence="5" type="ORF">A3F61_02120</name>
</gene>
<dbReference type="PRINTS" id="PR00864">
    <property type="entry name" value="PREPILNPTASE"/>
</dbReference>
<protein>
    <recommendedName>
        <fullName evidence="4">Prepilin type IV endopeptidase peptidase domain-containing protein</fullName>
    </recommendedName>
</protein>
<dbReference type="Pfam" id="PF01478">
    <property type="entry name" value="Peptidase_A24"/>
    <property type="match status" value="1"/>
</dbReference>
<dbReference type="EMBL" id="MHCA01000060">
    <property type="protein sequence ID" value="OGY10136.1"/>
    <property type="molecule type" value="Genomic_DNA"/>
</dbReference>
<feature type="domain" description="Prepilin type IV endopeptidase peptidase" evidence="4">
    <location>
        <begin position="7"/>
        <end position="112"/>
    </location>
</feature>
<dbReference type="InterPro" id="IPR050882">
    <property type="entry name" value="Prepilin_peptidase/N-MTase"/>
</dbReference>
<evidence type="ECO:0000313" key="5">
    <source>
        <dbReference type="EMBL" id="OGY10136.1"/>
    </source>
</evidence>
<comment type="similarity">
    <text evidence="1 2">Belongs to the peptidase A24 family.</text>
</comment>
<evidence type="ECO:0000259" key="4">
    <source>
        <dbReference type="Pfam" id="PF01478"/>
    </source>
</evidence>
<feature type="transmembrane region" description="Helical" evidence="3">
    <location>
        <begin position="29"/>
        <end position="47"/>
    </location>
</feature>
<dbReference type="GO" id="GO:0005886">
    <property type="term" value="C:plasma membrane"/>
    <property type="evidence" value="ECO:0007669"/>
    <property type="project" value="TreeGrafter"/>
</dbReference>
<dbReference type="Proteomes" id="UP000178272">
    <property type="component" value="Unassembled WGS sequence"/>
</dbReference>
<feature type="transmembrane region" description="Helical" evidence="3">
    <location>
        <begin position="53"/>
        <end position="71"/>
    </location>
</feature>
<accession>A0A1G1V450</accession>
<comment type="caution">
    <text evidence="5">The sequence shown here is derived from an EMBL/GenBank/DDBJ whole genome shotgun (WGS) entry which is preliminary data.</text>
</comment>
<keyword evidence="3" id="KW-1133">Transmembrane helix</keyword>
<dbReference type="AlphaFoldDB" id="A0A1G1V450"/>
<dbReference type="InterPro" id="IPR014032">
    <property type="entry name" value="Peptidase_A24A_bac"/>
</dbReference>
<dbReference type="InterPro" id="IPR000045">
    <property type="entry name" value="Prepilin_IV_endopep_pep"/>
</dbReference>
<dbReference type="PANTHER" id="PTHR30487">
    <property type="entry name" value="TYPE 4 PREPILIN-LIKE PROTEINS LEADER PEPTIDE-PROCESSING ENZYME"/>
    <property type="match status" value="1"/>
</dbReference>
<keyword evidence="3" id="KW-0812">Transmembrane</keyword>
<evidence type="ECO:0000313" key="6">
    <source>
        <dbReference type="Proteomes" id="UP000178272"/>
    </source>
</evidence>
<name>A0A1G1V450_9BACT</name>
<dbReference type="STRING" id="1797517.A3F61_02120"/>
<dbReference type="GO" id="GO:0006465">
    <property type="term" value="P:signal peptide processing"/>
    <property type="evidence" value="ECO:0007669"/>
    <property type="project" value="TreeGrafter"/>
</dbReference>
<proteinExistence type="inferred from homology"/>
<evidence type="ECO:0000256" key="3">
    <source>
        <dbReference type="SAM" id="Phobius"/>
    </source>
</evidence>